<dbReference type="AlphaFoldDB" id="A0A7X1PQR9"/>
<evidence type="ECO:0000313" key="3">
    <source>
        <dbReference type="Proteomes" id="UP000486534"/>
    </source>
</evidence>
<evidence type="ECO:0000259" key="1">
    <source>
        <dbReference type="Pfam" id="PF01890"/>
    </source>
</evidence>
<dbReference type="RefSeq" id="WP_152899313.1">
    <property type="nucleotide sequence ID" value="NZ_WHUV01000005.1"/>
</dbReference>
<dbReference type="SUPFAM" id="SSF159664">
    <property type="entry name" value="CobE/GbiG C-terminal domain-like"/>
    <property type="match status" value="1"/>
</dbReference>
<dbReference type="InterPro" id="IPR036518">
    <property type="entry name" value="CobE/GbiG_C_sf"/>
</dbReference>
<dbReference type="Gene3D" id="3.30.420.180">
    <property type="entry name" value="CobE/GbiG C-terminal domain"/>
    <property type="match status" value="1"/>
</dbReference>
<sequence length="134" mass="13989">MITEPALVVGLGCRKGCPASALRALLDQVLRAHGLDLGQVRALASIDLKQAEPGLLELAQQLSLPLTFFSSAQLAPYDSRLSHRSQAAFERTGCHGVAESAALAMAECLQAGSAQLLVPRQKSAEATLALAVCP</sequence>
<dbReference type="InterPro" id="IPR002750">
    <property type="entry name" value="CobE/GbiG_C"/>
</dbReference>
<evidence type="ECO:0000313" key="2">
    <source>
        <dbReference type="EMBL" id="MQA56719.1"/>
    </source>
</evidence>
<organism evidence="2 3">
    <name type="scientific">Pseudomonas piscis</name>
    <dbReference type="NCBI Taxonomy" id="2614538"/>
    <lineage>
        <taxon>Bacteria</taxon>
        <taxon>Pseudomonadati</taxon>
        <taxon>Pseudomonadota</taxon>
        <taxon>Gammaproteobacteria</taxon>
        <taxon>Pseudomonadales</taxon>
        <taxon>Pseudomonadaceae</taxon>
        <taxon>Pseudomonas</taxon>
    </lineage>
</organism>
<reference evidence="2 3" key="1">
    <citation type="submission" date="2019-10" db="EMBL/GenBank/DDBJ databases">
        <title>Pseudomonas dajingensis sp. nov., isolated from the profound head ulcers of farmed Murray cod (Maccullochella peelii peelii).</title>
        <authorList>
            <person name="Liu Y."/>
        </authorList>
    </citation>
    <scope>NUCLEOTIDE SEQUENCE [LARGE SCALE GENOMIC DNA]</scope>
    <source>
        <strain evidence="2 3">MC042</strain>
    </source>
</reference>
<dbReference type="PANTHER" id="PTHR37477">
    <property type="entry name" value="COBALT-PRECORRIN-5A HYDROLASE"/>
    <property type="match status" value="1"/>
</dbReference>
<protein>
    <submittedName>
        <fullName evidence="2">Cobalamin biosynthesis protein CobE</fullName>
    </submittedName>
</protein>
<dbReference type="Proteomes" id="UP000486534">
    <property type="component" value="Unassembled WGS sequence"/>
</dbReference>
<dbReference type="Pfam" id="PF01890">
    <property type="entry name" value="CbiG_C"/>
    <property type="match status" value="1"/>
</dbReference>
<dbReference type="PANTHER" id="PTHR37477:SF1">
    <property type="entry name" value="COBALT-PRECORRIN-5A HYDROLASE"/>
    <property type="match status" value="1"/>
</dbReference>
<feature type="domain" description="CobE/GbiG C-terminal" evidence="1">
    <location>
        <begin position="7"/>
        <end position="131"/>
    </location>
</feature>
<proteinExistence type="predicted"/>
<name>A0A7X1PQR9_9PSED</name>
<comment type="caution">
    <text evidence="2">The sequence shown here is derived from an EMBL/GenBank/DDBJ whole genome shotgun (WGS) entry which is preliminary data.</text>
</comment>
<dbReference type="EMBL" id="WHUV01000005">
    <property type="protein sequence ID" value="MQA56719.1"/>
    <property type="molecule type" value="Genomic_DNA"/>
</dbReference>
<gene>
    <name evidence="2" type="ORF">GDH07_25695</name>
</gene>
<accession>A0A7X1PQR9</accession>
<dbReference type="GO" id="GO:0009236">
    <property type="term" value="P:cobalamin biosynthetic process"/>
    <property type="evidence" value="ECO:0007669"/>
    <property type="project" value="InterPro"/>
</dbReference>
<dbReference type="InterPro" id="IPR052553">
    <property type="entry name" value="CbiG_hydrolase"/>
</dbReference>